<dbReference type="InterPro" id="IPR056884">
    <property type="entry name" value="NPHP3-like_N"/>
</dbReference>
<dbReference type="InterPro" id="IPR002110">
    <property type="entry name" value="Ankyrin_rpt"/>
</dbReference>
<dbReference type="InterPro" id="IPR036770">
    <property type="entry name" value="Ankyrin_rpt-contain_sf"/>
</dbReference>
<organism evidence="4 5">
    <name type="scientific">Phomopsis amygdali</name>
    <name type="common">Fusicoccum amygdali</name>
    <dbReference type="NCBI Taxonomy" id="1214568"/>
    <lineage>
        <taxon>Eukaryota</taxon>
        <taxon>Fungi</taxon>
        <taxon>Dikarya</taxon>
        <taxon>Ascomycota</taxon>
        <taxon>Pezizomycotina</taxon>
        <taxon>Sordariomycetes</taxon>
        <taxon>Sordariomycetidae</taxon>
        <taxon>Diaporthales</taxon>
        <taxon>Diaporthaceae</taxon>
        <taxon>Diaporthe</taxon>
    </lineage>
</organism>
<comment type="caution">
    <text evidence="4">The sequence shown here is derived from an EMBL/GenBank/DDBJ whole genome shotgun (WGS) entry which is preliminary data.</text>
</comment>
<dbReference type="EMBL" id="JAUJFL010000010">
    <property type="protein sequence ID" value="KAK2596920.1"/>
    <property type="molecule type" value="Genomic_DNA"/>
</dbReference>
<evidence type="ECO:0000256" key="2">
    <source>
        <dbReference type="PROSITE-ProRule" id="PRU00023"/>
    </source>
</evidence>
<feature type="domain" description="Nephrocystin 3-like N-terminal" evidence="3">
    <location>
        <begin position="213"/>
        <end position="379"/>
    </location>
</feature>
<evidence type="ECO:0000259" key="3">
    <source>
        <dbReference type="Pfam" id="PF24883"/>
    </source>
</evidence>
<dbReference type="InterPro" id="IPR027417">
    <property type="entry name" value="P-loop_NTPase"/>
</dbReference>
<evidence type="ECO:0000313" key="4">
    <source>
        <dbReference type="EMBL" id="KAK2596920.1"/>
    </source>
</evidence>
<dbReference type="PANTHER" id="PTHR10039">
    <property type="entry name" value="AMELOGENIN"/>
    <property type="match status" value="1"/>
</dbReference>
<accession>A0AAD9S1M6</accession>
<keyword evidence="1" id="KW-0677">Repeat</keyword>
<dbReference type="AlphaFoldDB" id="A0AAD9S1M6"/>
<dbReference type="Pfam" id="PF24883">
    <property type="entry name" value="NPHP3_N"/>
    <property type="match status" value="1"/>
</dbReference>
<dbReference type="SMART" id="SM00248">
    <property type="entry name" value="ANK"/>
    <property type="match status" value="4"/>
</dbReference>
<dbReference type="SUPFAM" id="SSF52540">
    <property type="entry name" value="P-loop containing nucleoside triphosphate hydrolases"/>
    <property type="match status" value="1"/>
</dbReference>
<sequence length="887" mass="99370">MEAIGAASAIAGLVSLSGGILAKGYTFLASVHRAPQELRELLCEAAALNSVLNQLQTLVDDDHNGSFQQNMNETRRSGLKDIADTGVLHECTESLLLVDRSVQRCQQIRGQDLRNLGKRVMWPFKEKETKEALDRLSRIRGHLTAALTVDMASTLSSIHRAARETAISVTGLEEWTAGRDQVEQHRALIAWLDPHSINMEENLKEGLKNHHPGTGEWLFETDCYKSWAAGHSSVLWIHGIPGSGKTVLASSAIEKLLGHGLDPSIGMVYFYFDHRDANKRTLQHFLASTTLQLLSRKPALESEVVGEFQRQCNQAEKPKPISLDEQLRLFFTMTQSFDVITIVIDALDECKDIEEFTHQGLEHIISVKDVTVRVLTTGRNNYLLERTIGMLASYRITLEDEVVSDIEAYVTDQVEYRSKARKLKVRSTELKDQIVHELSHHSRGMFIWVTFQLDLISRLTSDKAIRDALRKLPGGLNNTYIQLLEQIRDRNAEQVGTITKALKWIVSSLVPLTLGQLVEAISIDPGDTHLAVDKMFNDEKDLLEMLGSLVVFDPVKEDPVVSLAHFTLYEFLESDELRTHQSLSSFYVPPQAIMDIGITCAQYLSFTDFGEPCHSVRELRERMASYKLLEFAADNFLSQLRSYGGRGSAIKSCLPSLRWFVEPSRHGQQNFISWQQVYHGSVVGKSPADSLVPNPITYIIEHNVLHLLDVFLLHSNEEYHETILQSGFTPLHLAVITGREDRLAEILRSSPDLEAPGNRGQTALHLAADYGHVGMIKLLLEAGASPHARSESESTPFYRAARNGSIAALELLADAGSDLDAMTWDWWTPVFEAIENHNQPAVEWLVQKGVNLRQKLLHGPSVIEFARSAGDEAIIEIVQKGLLEHRF</sequence>
<dbReference type="PROSITE" id="PS50297">
    <property type="entry name" value="ANK_REP_REGION"/>
    <property type="match status" value="3"/>
</dbReference>
<keyword evidence="2" id="KW-0040">ANK repeat</keyword>
<keyword evidence="5" id="KW-1185">Reference proteome</keyword>
<feature type="repeat" description="ANK" evidence="2">
    <location>
        <begin position="792"/>
        <end position="824"/>
    </location>
</feature>
<dbReference type="Gene3D" id="1.25.40.20">
    <property type="entry name" value="Ankyrin repeat-containing domain"/>
    <property type="match status" value="1"/>
</dbReference>
<dbReference type="Pfam" id="PF12796">
    <property type="entry name" value="Ank_2"/>
    <property type="match status" value="1"/>
</dbReference>
<dbReference type="PANTHER" id="PTHR10039:SF16">
    <property type="entry name" value="GPI INOSITOL-DEACYLASE"/>
    <property type="match status" value="1"/>
</dbReference>
<dbReference type="Gene3D" id="3.40.50.300">
    <property type="entry name" value="P-loop containing nucleotide triphosphate hydrolases"/>
    <property type="match status" value="1"/>
</dbReference>
<dbReference type="PROSITE" id="PS50088">
    <property type="entry name" value="ANK_REPEAT"/>
    <property type="match status" value="3"/>
</dbReference>
<dbReference type="SUPFAM" id="SSF48403">
    <property type="entry name" value="Ankyrin repeat"/>
    <property type="match status" value="1"/>
</dbReference>
<feature type="repeat" description="ANK" evidence="2">
    <location>
        <begin position="726"/>
        <end position="758"/>
    </location>
</feature>
<reference evidence="4" key="1">
    <citation type="submission" date="2023-06" db="EMBL/GenBank/DDBJ databases">
        <authorList>
            <person name="Noh H."/>
        </authorList>
    </citation>
    <scope>NUCLEOTIDE SEQUENCE</scope>
    <source>
        <strain evidence="4">DUCC20226</strain>
    </source>
</reference>
<proteinExistence type="predicted"/>
<protein>
    <recommendedName>
        <fullName evidence="3">Nephrocystin 3-like N-terminal domain-containing protein</fullName>
    </recommendedName>
</protein>
<name>A0AAD9S1M6_PHOAM</name>
<feature type="repeat" description="ANK" evidence="2">
    <location>
        <begin position="759"/>
        <end position="791"/>
    </location>
</feature>
<gene>
    <name evidence="4" type="ORF">N8I77_012802</name>
</gene>
<dbReference type="Proteomes" id="UP001265746">
    <property type="component" value="Unassembled WGS sequence"/>
</dbReference>
<evidence type="ECO:0000256" key="1">
    <source>
        <dbReference type="ARBA" id="ARBA00022737"/>
    </source>
</evidence>
<evidence type="ECO:0000313" key="5">
    <source>
        <dbReference type="Proteomes" id="UP001265746"/>
    </source>
</evidence>